<evidence type="ECO:0000256" key="1">
    <source>
        <dbReference type="SAM" id="MobiDB-lite"/>
    </source>
</evidence>
<dbReference type="AlphaFoldDB" id="A0AAD5KDA8"/>
<dbReference type="EMBL" id="WJBH02000371">
    <property type="protein sequence ID" value="KAI9549124.1"/>
    <property type="molecule type" value="Genomic_DNA"/>
</dbReference>
<comment type="caution">
    <text evidence="2">The sequence shown here is derived from an EMBL/GenBank/DDBJ whole genome shotgun (WGS) entry which is preliminary data.</text>
</comment>
<feature type="region of interest" description="Disordered" evidence="1">
    <location>
        <begin position="1"/>
        <end position="50"/>
    </location>
</feature>
<feature type="compositionally biased region" description="Basic and acidic residues" evidence="1">
    <location>
        <begin position="1"/>
        <end position="12"/>
    </location>
</feature>
<name>A0AAD5KDA8_9CRUS</name>
<accession>A0AAD5KDA8</accession>
<organism evidence="2 3">
    <name type="scientific">Daphnia sinensis</name>
    <dbReference type="NCBI Taxonomy" id="1820382"/>
    <lineage>
        <taxon>Eukaryota</taxon>
        <taxon>Metazoa</taxon>
        <taxon>Ecdysozoa</taxon>
        <taxon>Arthropoda</taxon>
        <taxon>Crustacea</taxon>
        <taxon>Branchiopoda</taxon>
        <taxon>Diplostraca</taxon>
        <taxon>Cladocera</taxon>
        <taxon>Anomopoda</taxon>
        <taxon>Daphniidae</taxon>
        <taxon>Daphnia</taxon>
        <taxon>Daphnia similis group</taxon>
    </lineage>
</organism>
<keyword evidence="3" id="KW-1185">Reference proteome</keyword>
<evidence type="ECO:0000313" key="2">
    <source>
        <dbReference type="EMBL" id="KAI9549124.1"/>
    </source>
</evidence>
<dbReference type="Proteomes" id="UP000820818">
    <property type="component" value="Unassembled WGS sequence"/>
</dbReference>
<gene>
    <name evidence="2" type="ORF">GHT06_006577</name>
</gene>
<protein>
    <submittedName>
        <fullName evidence="2">Uncharacterized protein</fullName>
    </submittedName>
</protein>
<sequence>MESELDSDHMEDQLDNNGPEWVSRGPSTSDTRMGDNVAGPSGTQPKANNSSIGAASRVVQYYFYKQTRQTDFLQGLSMLLSGLYVHGECGDAPTASNLGSTLSGSAIDLTKSPSSAQIFPVCLRPSGPILTDADAKVNLERPEQVSDLALNGETEDFERNREEEVMEHALEQIEVPVSSAQVEQQQQPEGVMAAVVDVSNTEIESEPSISGFTIREDIAKL</sequence>
<feature type="compositionally biased region" description="Polar residues" evidence="1">
    <location>
        <begin position="41"/>
        <end position="50"/>
    </location>
</feature>
<evidence type="ECO:0000313" key="3">
    <source>
        <dbReference type="Proteomes" id="UP000820818"/>
    </source>
</evidence>
<proteinExistence type="predicted"/>
<reference evidence="2" key="1">
    <citation type="submission" date="2022-05" db="EMBL/GenBank/DDBJ databases">
        <title>A multi-omics perspective on studying reproductive biology in Daphnia sinensis.</title>
        <authorList>
            <person name="Jia J."/>
        </authorList>
    </citation>
    <scope>NUCLEOTIDE SEQUENCE</scope>
    <source>
        <strain evidence="2">WSL</strain>
    </source>
</reference>